<gene>
    <name evidence="4" type="ORF">HNQ81_002262</name>
</gene>
<evidence type="ECO:0000313" key="5">
    <source>
        <dbReference type="Proteomes" id="UP000539642"/>
    </source>
</evidence>
<dbReference type="GO" id="GO:0046872">
    <property type="term" value="F:metal ion binding"/>
    <property type="evidence" value="ECO:0007669"/>
    <property type="project" value="UniProtKB-KW"/>
</dbReference>
<keyword evidence="2" id="KW-0408">Iron</keyword>
<dbReference type="EMBL" id="JACHEO010000012">
    <property type="protein sequence ID" value="MBB5348526.1"/>
    <property type="molecule type" value="Genomic_DNA"/>
</dbReference>
<proteinExistence type="predicted"/>
<keyword evidence="1" id="KW-0479">Metal-binding</keyword>
<dbReference type="AlphaFoldDB" id="A0A840UUL4"/>
<evidence type="ECO:0000256" key="1">
    <source>
        <dbReference type="ARBA" id="ARBA00022723"/>
    </source>
</evidence>
<comment type="caution">
    <text evidence="4">The sequence shown here is derived from an EMBL/GenBank/DDBJ whole genome shotgun (WGS) entry which is preliminary data.</text>
</comment>
<keyword evidence="5" id="KW-1185">Reference proteome</keyword>
<evidence type="ECO:0000256" key="3">
    <source>
        <dbReference type="ARBA" id="ARBA00023014"/>
    </source>
</evidence>
<sequence length="266" mass="29743">MEDNFRKPVRGTAEWAVATVDCGIGCPHGCRYCYARAKLVDRLGLVAPAAWSTFRIDEEAVRRKHPLYPGQVMFPAHHDIVPENLAACCAVLSSLLAAGNRVLVVSKPHPDCIETLCRELWRFREQLLFRFTITARDERILHLWEPRAPGYDERRAALAQAFGHGFATSVSVEPMLDGGDVVAMVQDLLPLVSHSIWIGKMNRVGERVSCDSPAMAREIARIERQQDDARIREIYRQLGDLPIIRWKESIKTVLGLAPAAAPGLDV</sequence>
<dbReference type="InterPro" id="IPR040086">
    <property type="entry name" value="MJ0683-like"/>
</dbReference>
<evidence type="ECO:0000313" key="4">
    <source>
        <dbReference type="EMBL" id="MBB5348526.1"/>
    </source>
</evidence>
<keyword evidence="4" id="KW-0456">Lyase</keyword>
<dbReference type="PANTHER" id="PTHR43432">
    <property type="entry name" value="SLR0285 PROTEIN"/>
    <property type="match status" value="1"/>
</dbReference>
<dbReference type="PANTHER" id="PTHR43432:SF3">
    <property type="entry name" value="SLR0285 PROTEIN"/>
    <property type="match status" value="1"/>
</dbReference>
<accession>A0A840UUL4</accession>
<dbReference type="RefSeq" id="WP_183351346.1">
    <property type="nucleotide sequence ID" value="NZ_JACHEO010000012.1"/>
</dbReference>
<evidence type="ECO:0000256" key="2">
    <source>
        <dbReference type="ARBA" id="ARBA00023004"/>
    </source>
</evidence>
<name>A0A840UUL4_9BACT</name>
<keyword evidence="3" id="KW-0411">Iron-sulfur</keyword>
<dbReference type="GO" id="GO:0016829">
    <property type="term" value="F:lyase activity"/>
    <property type="evidence" value="ECO:0007669"/>
    <property type="project" value="UniProtKB-KW"/>
</dbReference>
<dbReference type="Proteomes" id="UP000539642">
    <property type="component" value="Unassembled WGS sequence"/>
</dbReference>
<protein>
    <submittedName>
        <fullName evidence="4">DNA repair photolyase</fullName>
    </submittedName>
</protein>
<dbReference type="GO" id="GO:0051536">
    <property type="term" value="F:iron-sulfur cluster binding"/>
    <property type="evidence" value="ECO:0007669"/>
    <property type="project" value="UniProtKB-KW"/>
</dbReference>
<organism evidence="4 5">
    <name type="scientific">Desulfoprunum benzoelyticum</name>
    <dbReference type="NCBI Taxonomy" id="1506996"/>
    <lineage>
        <taxon>Bacteria</taxon>
        <taxon>Pseudomonadati</taxon>
        <taxon>Thermodesulfobacteriota</taxon>
        <taxon>Desulfobulbia</taxon>
        <taxon>Desulfobulbales</taxon>
        <taxon>Desulfobulbaceae</taxon>
        <taxon>Desulfoprunum</taxon>
    </lineage>
</organism>
<reference evidence="4 5" key="1">
    <citation type="submission" date="2020-08" db="EMBL/GenBank/DDBJ databases">
        <title>Genomic Encyclopedia of Type Strains, Phase IV (KMG-IV): sequencing the most valuable type-strain genomes for metagenomic binning, comparative biology and taxonomic classification.</title>
        <authorList>
            <person name="Goeker M."/>
        </authorList>
    </citation>
    <scope>NUCLEOTIDE SEQUENCE [LARGE SCALE GENOMIC DNA]</scope>
    <source>
        <strain evidence="4 5">DSM 28570</strain>
    </source>
</reference>